<dbReference type="Gramene" id="KZN01589">
    <property type="protein sequence ID" value="KZN01589"/>
    <property type="gene ID" value="DCAR_010343"/>
</dbReference>
<feature type="compositionally biased region" description="Basic and acidic residues" evidence="1">
    <location>
        <begin position="34"/>
        <end position="46"/>
    </location>
</feature>
<accession>A0A166APB1</accession>
<comment type="caution">
    <text evidence="2">The sequence shown here is derived from an EMBL/GenBank/DDBJ whole genome shotgun (WGS) entry which is preliminary data.</text>
</comment>
<name>A0A166APB1_DAUCS</name>
<organism evidence="2">
    <name type="scientific">Daucus carota subsp. sativus</name>
    <name type="common">Carrot</name>
    <dbReference type="NCBI Taxonomy" id="79200"/>
    <lineage>
        <taxon>Eukaryota</taxon>
        <taxon>Viridiplantae</taxon>
        <taxon>Streptophyta</taxon>
        <taxon>Embryophyta</taxon>
        <taxon>Tracheophyta</taxon>
        <taxon>Spermatophyta</taxon>
        <taxon>Magnoliopsida</taxon>
        <taxon>eudicotyledons</taxon>
        <taxon>Gunneridae</taxon>
        <taxon>Pentapetalae</taxon>
        <taxon>asterids</taxon>
        <taxon>campanulids</taxon>
        <taxon>Apiales</taxon>
        <taxon>Apiaceae</taxon>
        <taxon>Apioideae</taxon>
        <taxon>Scandiceae</taxon>
        <taxon>Daucinae</taxon>
        <taxon>Daucus</taxon>
        <taxon>Daucus sect. Daucus</taxon>
    </lineage>
</organism>
<proteinExistence type="predicted"/>
<sequence>MSVIFMMAGLRVVDGRGGGRAGRGGGHVGQVGRDGNDDPARGRDRSNGGSGGGRRGGRGYAEDPIEDLMDDDNDAAGVMIIARSRTSNATITRRNRATVIRKSKLAITRSDRLSSLIYTEDVVIQPAYLAIYHLLRSSTG</sequence>
<dbReference type="AlphaFoldDB" id="A0A166APB1"/>
<reference evidence="2" key="1">
    <citation type="journal article" date="2016" name="Nat. Genet.">
        <title>A high-quality carrot genome assembly provides new insights into carotenoid accumulation and asterid genome evolution.</title>
        <authorList>
            <person name="Iorizzo M."/>
            <person name="Ellison S."/>
            <person name="Senalik D."/>
            <person name="Zeng P."/>
            <person name="Satapoomin P."/>
            <person name="Huang J."/>
            <person name="Bowman M."/>
            <person name="Iovene M."/>
            <person name="Sanseverino W."/>
            <person name="Cavagnaro P."/>
            <person name="Yildiz M."/>
            <person name="Macko-Podgorni A."/>
            <person name="Moranska E."/>
            <person name="Grzebelus E."/>
            <person name="Grzebelus D."/>
            <person name="Ashrafi H."/>
            <person name="Zheng Z."/>
            <person name="Cheng S."/>
            <person name="Spooner D."/>
            <person name="Van Deynze A."/>
            <person name="Simon P."/>
        </authorList>
    </citation>
    <scope>NUCLEOTIDE SEQUENCE [LARGE SCALE GENOMIC DNA]</scope>
    <source>
        <tissue evidence="2">Leaf</tissue>
    </source>
</reference>
<evidence type="ECO:0000313" key="2">
    <source>
        <dbReference type="EMBL" id="KZN01589.1"/>
    </source>
</evidence>
<evidence type="ECO:0000256" key="1">
    <source>
        <dbReference type="SAM" id="MobiDB-lite"/>
    </source>
</evidence>
<gene>
    <name evidence="2" type="ORF">DCAR_010343</name>
</gene>
<feature type="region of interest" description="Disordered" evidence="1">
    <location>
        <begin position="15"/>
        <end position="68"/>
    </location>
</feature>
<feature type="compositionally biased region" description="Gly residues" evidence="1">
    <location>
        <begin position="15"/>
        <end position="29"/>
    </location>
</feature>
<protein>
    <submittedName>
        <fullName evidence="2">Uncharacterized protein</fullName>
    </submittedName>
</protein>
<dbReference type="EMBL" id="LNRQ01000003">
    <property type="protein sequence ID" value="KZN01589.1"/>
    <property type="molecule type" value="Genomic_DNA"/>
</dbReference>